<evidence type="ECO:0000313" key="2">
    <source>
        <dbReference type="Proteomes" id="UP001501565"/>
    </source>
</evidence>
<dbReference type="EMBL" id="BAABBN010000004">
    <property type="protein sequence ID" value="GAA3919059.1"/>
    <property type="molecule type" value="Genomic_DNA"/>
</dbReference>
<reference evidence="2" key="1">
    <citation type="journal article" date="2019" name="Int. J. Syst. Evol. Microbiol.">
        <title>The Global Catalogue of Microorganisms (GCM) 10K type strain sequencing project: providing services to taxonomists for standard genome sequencing and annotation.</title>
        <authorList>
            <consortium name="The Broad Institute Genomics Platform"/>
            <consortium name="The Broad Institute Genome Sequencing Center for Infectious Disease"/>
            <person name="Wu L."/>
            <person name="Ma J."/>
        </authorList>
    </citation>
    <scope>NUCLEOTIDE SEQUENCE [LARGE SCALE GENOMIC DNA]</scope>
    <source>
        <strain evidence="2">JCM 17551</strain>
    </source>
</reference>
<accession>A0ABP7MAI0</accession>
<organism evidence="1 2">
    <name type="scientific">Litoribacillus peritrichatus</name>
    <dbReference type="NCBI Taxonomy" id="718191"/>
    <lineage>
        <taxon>Bacteria</taxon>
        <taxon>Pseudomonadati</taxon>
        <taxon>Pseudomonadota</taxon>
        <taxon>Gammaproteobacteria</taxon>
        <taxon>Oceanospirillales</taxon>
        <taxon>Oceanospirillaceae</taxon>
        <taxon>Litoribacillus</taxon>
    </lineage>
</organism>
<dbReference type="Pfam" id="PF11903">
    <property type="entry name" value="ParD_like"/>
    <property type="match status" value="1"/>
</dbReference>
<name>A0ABP7MAI0_9GAMM</name>
<dbReference type="Proteomes" id="UP001501565">
    <property type="component" value="Unassembled WGS sequence"/>
</dbReference>
<comment type="caution">
    <text evidence="1">The sequence shown here is derived from an EMBL/GenBank/DDBJ whole genome shotgun (WGS) entry which is preliminary data.</text>
</comment>
<sequence length="137" mass="14804">MAKASSPVRLQSELMQAAAIVGQRMHRSTAEQIEYWAALGRSVSNSVNPDNLLAVTSGLAQLKVIPINAPTIDPDDVFASIERDRSLGRLSESVTDVPVKYQASVKYPGQLEQVASDGTIIVGQFSMGKFTPMELNQ</sequence>
<proteinExistence type="predicted"/>
<evidence type="ECO:0000313" key="1">
    <source>
        <dbReference type="EMBL" id="GAA3919059.1"/>
    </source>
</evidence>
<gene>
    <name evidence="1" type="ORF">GCM10022277_13000</name>
</gene>
<protein>
    <recommendedName>
        <fullName evidence="3">ParD-like antitoxin of type II toxin-antitoxin system</fullName>
    </recommendedName>
</protein>
<dbReference type="RefSeq" id="WP_344796684.1">
    <property type="nucleotide sequence ID" value="NZ_BAABBN010000004.1"/>
</dbReference>
<keyword evidence="2" id="KW-1185">Reference proteome</keyword>
<dbReference type="InterPro" id="IPR021831">
    <property type="entry name" value="ParD-like"/>
</dbReference>
<evidence type="ECO:0008006" key="3">
    <source>
        <dbReference type="Google" id="ProtNLM"/>
    </source>
</evidence>